<sequence>MWRLTRTALLRSNSRSQRLADLHRTAAPQYRAGQQIKPVSSSPLSTPSIPPPPVRVIDDAPAYTVNRVIDIRRKGRGFQYLVDWEGYGPEERSWLHKSLILDHSLIMDFHKLFPDKTRPPGTPVPVQSRSEILRQSKVQFRLGTFAPFQNLHQSEFSRSSSSPVPVYSPPFRLSPVLAWNVFRSSTRFLSGPPGPVPVQFLSSSGLERIPFQHPFPEWTSRSSSSPVPVQFLSWSSPVPVQFLSSSSPVPVQFQSSPCFQFRLGTVGHSLQLVRLGLPVLHSFRFRLGTHLVFKSSSGLEQSV</sequence>
<organism evidence="4 5">
    <name type="scientific">Synaphobranchus kaupii</name>
    <name type="common">Kaup's arrowtooth eel</name>
    <dbReference type="NCBI Taxonomy" id="118154"/>
    <lineage>
        <taxon>Eukaryota</taxon>
        <taxon>Metazoa</taxon>
        <taxon>Chordata</taxon>
        <taxon>Craniata</taxon>
        <taxon>Vertebrata</taxon>
        <taxon>Euteleostomi</taxon>
        <taxon>Actinopterygii</taxon>
        <taxon>Neopterygii</taxon>
        <taxon>Teleostei</taxon>
        <taxon>Anguilliformes</taxon>
        <taxon>Synaphobranchidae</taxon>
        <taxon>Synaphobranchus</taxon>
    </lineage>
</organism>
<reference evidence="4" key="1">
    <citation type="journal article" date="2023" name="Science">
        <title>Genome structures resolve the early diversification of teleost fishes.</title>
        <authorList>
            <person name="Parey E."/>
            <person name="Louis A."/>
            <person name="Montfort J."/>
            <person name="Bouchez O."/>
            <person name="Roques C."/>
            <person name="Iampietro C."/>
            <person name="Lluch J."/>
            <person name="Castinel A."/>
            <person name="Donnadieu C."/>
            <person name="Desvignes T."/>
            <person name="Floi Bucao C."/>
            <person name="Jouanno E."/>
            <person name="Wen M."/>
            <person name="Mejri S."/>
            <person name="Dirks R."/>
            <person name="Jansen H."/>
            <person name="Henkel C."/>
            <person name="Chen W.J."/>
            <person name="Zahm M."/>
            <person name="Cabau C."/>
            <person name="Klopp C."/>
            <person name="Thompson A.W."/>
            <person name="Robinson-Rechavi M."/>
            <person name="Braasch I."/>
            <person name="Lecointre G."/>
            <person name="Bobe J."/>
            <person name="Postlethwait J.H."/>
            <person name="Berthelot C."/>
            <person name="Roest Crollius H."/>
            <person name="Guiguen Y."/>
        </authorList>
    </citation>
    <scope>NUCLEOTIDE SEQUENCE</scope>
    <source>
        <strain evidence="4">WJC10195</strain>
    </source>
</reference>
<gene>
    <name evidence="4" type="ORF">SKAU_G00265650</name>
</gene>
<comment type="caution">
    <text evidence="4">The sequence shown here is derived from an EMBL/GenBank/DDBJ whole genome shotgun (WGS) entry which is preliminary data.</text>
</comment>
<dbReference type="Gene3D" id="2.40.50.40">
    <property type="match status" value="1"/>
</dbReference>
<dbReference type="Proteomes" id="UP001152622">
    <property type="component" value="Chromosome 10"/>
</dbReference>
<dbReference type="SUPFAM" id="SSF54160">
    <property type="entry name" value="Chromo domain-like"/>
    <property type="match status" value="1"/>
</dbReference>
<keyword evidence="5" id="KW-1185">Reference proteome</keyword>
<evidence type="ECO:0000259" key="3">
    <source>
        <dbReference type="PROSITE" id="PS50013"/>
    </source>
</evidence>
<dbReference type="AlphaFoldDB" id="A0A9Q1EZD2"/>
<dbReference type="Pfam" id="PF00385">
    <property type="entry name" value="Chromo"/>
    <property type="match status" value="1"/>
</dbReference>
<name>A0A9Q1EZD2_SYNKA</name>
<evidence type="ECO:0000256" key="1">
    <source>
        <dbReference type="ARBA" id="ARBA00004123"/>
    </source>
</evidence>
<feature type="compositionally biased region" description="Low complexity" evidence="2">
    <location>
        <begin position="38"/>
        <end position="47"/>
    </location>
</feature>
<comment type="subcellular location">
    <subcellularLocation>
        <location evidence="1">Nucleus</location>
    </subcellularLocation>
</comment>
<evidence type="ECO:0000313" key="5">
    <source>
        <dbReference type="Proteomes" id="UP001152622"/>
    </source>
</evidence>
<dbReference type="PROSITE" id="PS50013">
    <property type="entry name" value="CHROMO_2"/>
    <property type="match status" value="1"/>
</dbReference>
<evidence type="ECO:0000256" key="2">
    <source>
        <dbReference type="SAM" id="MobiDB-lite"/>
    </source>
</evidence>
<dbReference type="InterPro" id="IPR016197">
    <property type="entry name" value="Chromo-like_dom_sf"/>
</dbReference>
<accession>A0A9Q1EZD2</accession>
<dbReference type="SMART" id="SM00298">
    <property type="entry name" value="CHROMO"/>
    <property type="match status" value="1"/>
</dbReference>
<dbReference type="GO" id="GO:0005634">
    <property type="term" value="C:nucleus"/>
    <property type="evidence" value="ECO:0007669"/>
    <property type="project" value="UniProtKB-SubCell"/>
</dbReference>
<protein>
    <recommendedName>
        <fullName evidence="3">Chromo domain-containing protein</fullName>
    </recommendedName>
</protein>
<feature type="domain" description="Chromo" evidence="3">
    <location>
        <begin position="63"/>
        <end position="121"/>
    </location>
</feature>
<dbReference type="InterPro" id="IPR023780">
    <property type="entry name" value="Chromo_domain"/>
</dbReference>
<feature type="region of interest" description="Disordered" evidence="2">
    <location>
        <begin position="26"/>
        <end position="51"/>
    </location>
</feature>
<evidence type="ECO:0000313" key="4">
    <source>
        <dbReference type="EMBL" id="KAJ8347976.1"/>
    </source>
</evidence>
<proteinExistence type="predicted"/>
<dbReference type="EMBL" id="JAINUF010000010">
    <property type="protein sequence ID" value="KAJ8347976.1"/>
    <property type="molecule type" value="Genomic_DNA"/>
</dbReference>
<dbReference type="OrthoDB" id="1430630at2759"/>
<dbReference type="InterPro" id="IPR000953">
    <property type="entry name" value="Chromo/chromo_shadow_dom"/>
</dbReference>